<dbReference type="Gene3D" id="1.25.40.10">
    <property type="entry name" value="Tetratricopeptide repeat domain"/>
    <property type="match status" value="2"/>
</dbReference>
<keyword evidence="3" id="KW-1185">Reference proteome</keyword>
<evidence type="ECO:0000313" key="2">
    <source>
        <dbReference type="EMBL" id="MFC5056236.1"/>
    </source>
</evidence>
<proteinExistence type="predicted"/>
<dbReference type="PANTHER" id="PTHR47691">
    <property type="entry name" value="REGULATOR-RELATED"/>
    <property type="match status" value="1"/>
</dbReference>
<dbReference type="Proteomes" id="UP001595833">
    <property type="component" value="Unassembled WGS sequence"/>
</dbReference>
<dbReference type="InterPro" id="IPR011990">
    <property type="entry name" value="TPR-like_helical_dom_sf"/>
</dbReference>
<keyword evidence="2" id="KW-0067">ATP-binding</keyword>
<evidence type="ECO:0000313" key="3">
    <source>
        <dbReference type="Proteomes" id="UP001595833"/>
    </source>
</evidence>
<dbReference type="RefSeq" id="WP_344040718.1">
    <property type="nucleotide sequence ID" value="NZ_BAAAKE010000024.1"/>
</dbReference>
<protein>
    <submittedName>
        <fullName evidence="2">ATP-binding protein</fullName>
    </submittedName>
</protein>
<dbReference type="EMBL" id="JBHSJB010000018">
    <property type="protein sequence ID" value="MFC5056236.1"/>
    <property type="molecule type" value="Genomic_DNA"/>
</dbReference>
<sequence length="760" mass="80497">MVTPEPERPDDHDSDRAPTGGAGPVVRNAAFGVAGGVLQAGVVHGDVYLHAAAPAPVVPRQLPALPSVFAGRAAELAGLDRALAAAAPGHGRPVPAAGGAVALSAISGAGGVGKTWLALVWAHRHLHRFPDGQLFVDLRGFSPSGRPARPVDVLGGFLDALGVARDRRPAGPVARAALYRSLVANRRVLVVLDNAATADQVIPLLPGGGGCAVLVTSRNSLHGLVARHGAHTLRLDVLPQTEAHALLTAALGPARTDTDERATAELVELCGGWPLALGLVTARAADPRLPPADAVADLRAFGLRALDSDDPAASLPAVLSWSLRRLTGRQRRVFALLGAAPGPDIGLPAAARLVGLPEEACHSVLRALVEASLVDRAPGGRHRMHDLVRAYAAGLASDLDDRVRAEASRRLLDFYTATAATAAHLLDPHATPIPLDPGARARAAHAPLTAEAAVSWFDTEHPCLPAAQHHAATAGWHRTAWHLAWATHLYQSQRGHLHDRLAVLRTGLDAARHLGPADEARALRYLGYACADLERHEEATAHLEQSLTTAENAGDPVNRAHTLRALALVLAQRGDDRRALEHATRASDLHREFDNPVQTARTHSTAAWIAARLGLHDTARDHCETALVLQRRHHDDAGEADTLVNLGGVDHLSGRHHRAVDHYQRALTRLRAYGGTYAVAYALDGLGHPLVALGRHDQARAAWREALELYRQQGRDTDARRLRQQLRDLDDPAGTDLTGTATADTRSTGTTTSDTDTTGA</sequence>
<feature type="region of interest" description="Disordered" evidence="1">
    <location>
        <begin position="1"/>
        <end position="23"/>
    </location>
</feature>
<reference evidence="3" key="1">
    <citation type="journal article" date="2019" name="Int. J. Syst. Evol. Microbiol.">
        <title>The Global Catalogue of Microorganisms (GCM) 10K type strain sequencing project: providing services to taxonomists for standard genome sequencing and annotation.</title>
        <authorList>
            <consortium name="The Broad Institute Genomics Platform"/>
            <consortium name="The Broad Institute Genome Sequencing Center for Infectious Disease"/>
            <person name="Wu L."/>
            <person name="Ma J."/>
        </authorList>
    </citation>
    <scope>NUCLEOTIDE SEQUENCE [LARGE SCALE GENOMIC DNA]</scope>
    <source>
        <strain evidence="3">KCTC 12848</strain>
    </source>
</reference>
<evidence type="ECO:0000256" key="1">
    <source>
        <dbReference type="SAM" id="MobiDB-lite"/>
    </source>
</evidence>
<dbReference type="Pfam" id="PF13424">
    <property type="entry name" value="TPR_12"/>
    <property type="match status" value="2"/>
</dbReference>
<dbReference type="InterPro" id="IPR027417">
    <property type="entry name" value="P-loop_NTPase"/>
</dbReference>
<dbReference type="SMART" id="SM00028">
    <property type="entry name" value="TPR"/>
    <property type="match status" value="5"/>
</dbReference>
<dbReference type="PANTHER" id="PTHR47691:SF3">
    <property type="entry name" value="HTH-TYPE TRANSCRIPTIONAL REGULATOR RV0890C-RELATED"/>
    <property type="match status" value="1"/>
</dbReference>
<comment type="caution">
    <text evidence="2">The sequence shown here is derived from an EMBL/GenBank/DDBJ whole genome shotgun (WGS) entry which is preliminary data.</text>
</comment>
<keyword evidence="2" id="KW-0547">Nucleotide-binding</keyword>
<dbReference type="PRINTS" id="PR00364">
    <property type="entry name" value="DISEASERSIST"/>
</dbReference>
<gene>
    <name evidence="2" type="ORF">ACFPFM_21065</name>
</gene>
<dbReference type="Gene3D" id="3.40.50.300">
    <property type="entry name" value="P-loop containing nucleotide triphosphate hydrolases"/>
    <property type="match status" value="1"/>
</dbReference>
<accession>A0ABV9Y110</accession>
<feature type="compositionally biased region" description="Basic and acidic residues" evidence="1">
    <location>
        <begin position="1"/>
        <end position="16"/>
    </location>
</feature>
<feature type="region of interest" description="Disordered" evidence="1">
    <location>
        <begin position="725"/>
        <end position="760"/>
    </location>
</feature>
<dbReference type="GO" id="GO:0005524">
    <property type="term" value="F:ATP binding"/>
    <property type="evidence" value="ECO:0007669"/>
    <property type="project" value="UniProtKB-KW"/>
</dbReference>
<dbReference type="SUPFAM" id="SSF48452">
    <property type="entry name" value="TPR-like"/>
    <property type="match status" value="1"/>
</dbReference>
<dbReference type="InterPro" id="IPR019734">
    <property type="entry name" value="TPR_rpt"/>
</dbReference>
<organism evidence="2 3">
    <name type="scientific">Saccharothrix xinjiangensis</name>
    <dbReference type="NCBI Taxonomy" id="204798"/>
    <lineage>
        <taxon>Bacteria</taxon>
        <taxon>Bacillati</taxon>
        <taxon>Actinomycetota</taxon>
        <taxon>Actinomycetes</taxon>
        <taxon>Pseudonocardiales</taxon>
        <taxon>Pseudonocardiaceae</taxon>
        <taxon>Saccharothrix</taxon>
    </lineage>
</organism>
<name>A0ABV9Y110_9PSEU</name>
<feature type="compositionally biased region" description="Low complexity" evidence="1">
    <location>
        <begin position="732"/>
        <end position="760"/>
    </location>
</feature>
<dbReference type="SUPFAM" id="SSF52540">
    <property type="entry name" value="P-loop containing nucleoside triphosphate hydrolases"/>
    <property type="match status" value="1"/>
</dbReference>